<protein>
    <submittedName>
        <fullName evidence="1">Uncharacterized protein</fullName>
    </submittedName>
</protein>
<evidence type="ECO:0000313" key="1">
    <source>
        <dbReference type="EMBL" id="EPS99927.1"/>
    </source>
</evidence>
<dbReference type="AlphaFoldDB" id="S8E5F3"/>
<dbReference type="Gene3D" id="3.60.130.30">
    <property type="match status" value="1"/>
</dbReference>
<dbReference type="STRING" id="743788.S8E5F3"/>
<name>S8E5F3_FOMSC</name>
<dbReference type="EMBL" id="KE504153">
    <property type="protein sequence ID" value="EPS99927.1"/>
    <property type="molecule type" value="Genomic_DNA"/>
</dbReference>
<reference evidence="1 2" key="1">
    <citation type="journal article" date="2012" name="Science">
        <title>The Paleozoic origin of enzymatic lignin decomposition reconstructed from 31 fungal genomes.</title>
        <authorList>
            <person name="Floudas D."/>
            <person name="Binder M."/>
            <person name="Riley R."/>
            <person name="Barry K."/>
            <person name="Blanchette R.A."/>
            <person name="Henrissat B."/>
            <person name="Martinez A.T."/>
            <person name="Otillar R."/>
            <person name="Spatafora J.W."/>
            <person name="Yadav J.S."/>
            <person name="Aerts A."/>
            <person name="Benoit I."/>
            <person name="Boyd A."/>
            <person name="Carlson A."/>
            <person name="Copeland A."/>
            <person name="Coutinho P.M."/>
            <person name="de Vries R.P."/>
            <person name="Ferreira P."/>
            <person name="Findley K."/>
            <person name="Foster B."/>
            <person name="Gaskell J."/>
            <person name="Glotzer D."/>
            <person name="Gorecki P."/>
            <person name="Heitman J."/>
            <person name="Hesse C."/>
            <person name="Hori C."/>
            <person name="Igarashi K."/>
            <person name="Jurgens J.A."/>
            <person name="Kallen N."/>
            <person name="Kersten P."/>
            <person name="Kohler A."/>
            <person name="Kuees U."/>
            <person name="Kumar T.K.A."/>
            <person name="Kuo A."/>
            <person name="LaButti K."/>
            <person name="Larrondo L.F."/>
            <person name="Lindquist E."/>
            <person name="Ling A."/>
            <person name="Lombard V."/>
            <person name="Lucas S."/>
            <person name="Lundell T."/>
            <person name="Martin R."/>
            <person name="McLaughlin D.J."/>
            <person name="Morgenstern I."/>
            <person name="Morin E."/>
            <person name="Murat C."/>
            <person name="Nagy L.G."/>
            <person name="Nolan M."/>
            <person name="Ohm R.A."/>
            <person name="Patyshakuliyeva A."/>
            <person name="Rokas A."/>
            <person name="Ruiz-Duenas F.J."/>
            <person name="Sabat G."/>
            <person name="Salamov A."/>
            <person name="Samejima M."/>
            <person name="Schmutz J."/>
            <person name="Slot J.C."/>
            <person name="St John F."/>
            <person name="Stenlid J."/>
            <person name="Sun H."/>
            <person name="Sun S."/>
            <person name="Syed K."/>
            <person name="Tsang A."/>
            <person name="Wiebenga A."/>
            <person name="Young D."/>
            <person name="Pisabarro A."/>
            <person name="Eastwood D.C."/>
            <person name="Martin F."/>
            <person name="Cullen D."/>
            <person name="Grigoriev I.V."/>
            <person name="Hibbett D.S."/>
        </authorList>
    </citation>
    <scope>NUCLEOTIDE SEQUENCE</scope>
    <source>
        <strain evidence="2">FP-58527</strain>
    </source>
</reference>
<dbReference type="InParanoid" id="S8E5F3"/>
<dbReference type="OrthoDB" id="2535938at2759"/>
<feature type="non-terminal residue" evidence="1">
    <location>
        <position position="1"/>
    </location>
</feature>
<dbReference type="Proteomes" id="UP000015241">
    <property type="component" value="Unassembled WGS sequence"/>
</dbReference>
<dbReference type="eggNOG" id="ENOG502SNT8">
    <property type="taxonomic scope" value="Eukaryota"/>
</dbReference>
<dbReference type="HOGENOM" id="CLU_087177_0_0_1"/>
<organism evidence="1 2">
    <name type="scientific">Fomitopsis schrenkii</name>
    <name type="common">Brown rot fungus</name>
    <dbReference type="NCBI Taxonomy" id="2126942"/>
    <lineage>
        <taxon>Eukaryota</taxon>
        <taxon>Fungi</taxon>
        <taxon>Dikarya</taxon>
        <taxon>Basidiomycota</taxon>
        <taxon>Agaricomycotina</taxon>
        <taxon>Agaricomycetes</taxon>
        <taxon>Polyporales</taxon>
        <taxon>Fomitopsis</taxon>
    </lineage>
</organism>
<evidence type="ECO:0000313" key="2">
    <source>
        <dbReference type="Proteomes" id="UP000015241"/>
    </source>
</evidence>
<accession>S8E5F3</accession>
<keyword evidence="2" id="KW-1185">Reference proteome</keyword>
<gene>
    <name evidence="1" type="ORF">FOMPIDRAFT_1086346</name>
</gene>
<sequence>FETLHFSCYNRHCTTGCSAPTDVQPLMMNRAGLSRTNHGQLIPYTSRDITDYDAIYNDIRSVLDDVFVWLDEQLAHLLPCEYEHLSATANILPDNGASAVRPFLGLVINLNISTLAHRDSKDDSVCLVLAMGSFTGGDLCLYEPGLVVPLRSGDFIIFPSCNLTHFNLHY</sequence>
<feature type="non-terminal residue" evidence="1">
    <location>
        <position position="170"/>
    </location>
</feature>
<proteinExistence type="predicted"/>